<gene>
    <name evidence="2" type="ORF">MiSe_43940</name>
</gene>
<feature type="domain" description="Cupin type-2" evidence="1">
    <location>
        <begin position="141"/>
        <end position="204"/>
    </location>
</feature>
<dbReference type="InterPro" id="IPR052535">
    <property type="entry name" value="Bacilysin_H2HPP_isomerase"/>
</dbReference>
<proteinExistence type="predicted"/>
<dbReference type="Pfam" id="PF07883">
    <property type="entry name" value="Cupin_2"/>
    <property type="match status" value="2"/>
</dbReference>
<dbReference type="PANTHER" id="PTHR40112">
    <property type="entry name" value="H2HPP ISOMERASE"/>
    <property type="match status" value="1"/>
</dbReference>
<dbReference type="InterPro" id="IPR011051">
    <property type="entry name" value="RmlC_Cupin_sf"/>
</dbReference>
<protein>
    <recommendedName>
        <fullName evidence="1">Cupin type-2 domain-containing protein</fullName>
    </recommendedName>
</protein>
<dbReference type="SUPFAM" id="SSF51182">
    <property type="entry name" value="RmlC-like cupins"/>
    <property type="match status" value="1"/>
</dbReference>
<comment type="caution">
    <text evidence="2">The sequence shown here is derived from an EMBL/GenBank/DDBJ whole genome shotgun (WGS) entry which is preliminary data.</text>
</comment>
<keyword evidence="3" id="KW-1185">Reference proteome</keyword>
<feature type="domain" description="Cupin type-2" evidence="1">
    <location>
        <begin position="33"/>
        <end position="96"/>
    </location>
</feature>
<reference evidence="2" key="1">
    <citation type="submission" date="2019-10" db="EMBL/GenBank/DDBJ databases">
        <title>Draft genome sequece of Microseira wollei NIES-4236.</title>
        <authorList>
            <person name="Yamaguchi H."/>
            <person name="Suzuki S."/>
            <person name="Kawachi M."/>
        </authorList>
    </citation>
    <scope>NUCLEOTIDE SEQUENCE</scope>
    <source>
        <strain evidence="2">NIES-4236</strain>
    </source>
</reference>
<dbReference type="CDD" id="cd20307">
    <property type="entry name" value="cupin_BacB_N"/>
    <property type="match status" value="1"/>
</dbReference>
<dbReference type="Gene3D" id="2.60.120.10">
    <property type="entry name" value="Jelly Rolls"/>
    <property type="match status" value="2"/>
</dbReference>
<dbReference type="InterPro" id="IPR013096">
    <property type="entry name" value="Cupin_2"/>
</dbReference>
<dbReference type="EMBL" id="BLAY01000070">
    <property type="protein sequence ID" value="GET39623.1"/>
    <property type="molecule type" value="Genomic_DNA"/>
</dbReference>
<evidence type="ECO:0000259" key="1">
    <source>
        <dbReference type="Pfam" id="PF07883"/>
    </source>
</evidence>
<sequence length="232" mass="25454">MSKNFPQSQRIKIGSDIELLAFQCQDTVFQFAYIAPGASLKLHQHPESQIGMVISGKMEMNINGHKEVLKPLQQVYAVGANVPHGAVNCSSTETIFSLDVKRLVNSSVSEEILNLSPTKDTATDLIYQAATGSWFEIAIAKIPTGVKIKSQQSDTEEIGIVLSGEMLITVGNEQQQVKTGEIYYAPANIVNEGYNLTTEEVTLIKILFFKQPLNREQDFCVINSVGKLTSTA</sequence>
<evidence type="ECO:0000313" key="3">
    <source>
        <dbReference type="Proteomes" id="UP001050975"/>
    </source>
</evidence>
<dbReference type="Proteomes" id="UP001050975">
    <property type="component" value="Unassembled WGS sequence"/>
</dbReference>
<dbReference type="AlphaFoldDB" id="A0AAV3XAY5"/>
<organism evidence="2 3">
    <name type="scientific">Microseira wollei NIES-4236</name>
    <dbReference type="NCBI Taxonomy" id="2530354"/>
    <lineage>
        <taxon>Bacteria</taxon>
        <taxon>Bacillati</taxon>
        <taxon>Cyanobacteriota</taxon>
        <taxon>Cyanophyceae</taxon>
        <taxon>Oscillatoriophycideae</taxon>
        <taxon>Aerosakkonematales</taxon>
        <taxon>Aerosakkonemataceae</taxon>
        <taxon>Microseira</taxon>
    </lineage>
</organism>
<dbReference type="PANTHER" id="PTHR40112:SF1">
    <property type="entry name" value="H2HPP ISOMERASE"/>
    <property type="match status" value="1"/>
</dbReference>
<dbReference type="RefSeq" id="WP_226585073.1">
    <property type="nucleotide sequence ID" value="NZ_BLAY01000070.1"/>
</dbReference>
<accession>A0AAV3XAY5</accession>
<name>A0AAV3XAY5_9CYAN</name>
<dbReference type="InterPro" id="IPR014710">
    <property type="entry name" value="RmlC-like_jellyroll"/>
</dbReference>
<evidence type="ECO:0000313" key="2">
    <source>
        <dbReference type="EMBL" id="GET39623.1"/>
    </source>
</evidence>